<organism evidence="1 2">
    <name type="scientific">Phytophthora fragariae</name>
    <dbReference type="NCBI Taxonomy" id="53985"/>
    <lineage>
        <taxon>Eukaryota</taxon>
        <taxon>Sar</taxon>
        <taxon>Stramenopiles</taxon>
        <taxon>Oomycota</taxon>
        <taxon>Peronosporomycetes</taxon>
        <taxon>Peronosporales</taxon>
        <taxon>Peronosporaceae</taxon>
        <taxon>Phytophthora</taxon>
    </lineage>
</organism>
<accession>A0A6G0S4J6</accession>
<evidence type="ECO:0000313" key="1">
    <source>
        <dbReference type="EMBL" id="KAE9348566.1"/>
    </source>
</evidence>
<reference evidence="1 2" key="1">
    <citation type="submission" date="2018-09" db="EMBL/GenBank/DDBJ databases">
        <title>Genomic investigation of the strawberry pathogen Phytophthora fragariae indicates pathogenicity is determined by transcriptional variation in three key races.</title>
        <authorList>
            <person name="Adams T.M."/>
            <person name="Armitage A.D."/>
            <person name="Sobczyk M.K."/>
            <person name="Bates H.J."/>
            <person name="Dunwell J.M."/>
            <person name="Nellist C.F."/>
            <person name="Harrison R.J."/>
        </authorList>
    </citation>
    <scope>NUCLEOTIDE SEQUENCE [LARGE SCALE GENOMIC DNA]</scope>
    <source>
        <strain evidence="1 2">NOV-77</strain>
    </source>
</reference>
<name>A0A6G0S4J6_9STRA</name>
<protein>
    <recommendedName>
        <fullName evidence="3">DDE-1 domain-containing protein</fullName>
    </recommendedName>
</protein>
<dbReference type="Proteomes" id="UP000486351">
    <property type="component" value="Unassembled WGS sequence"/>
</dbReference>
<proteinExistence type="predicted"/>
<evidence type="ECO:0000313" key="2">
    <source>
        <dbReference type="Proteomes" id="UP000486351"/>
    </source>
</evidence>
<sequence length="86" mass="9333">MIAPAREDVVEWVAQAWEELSADTIANGFNAVLHGGGVEDEASHHQAGQIVARFEQLDLLDKRVGGVAEEQDYVDRVVKGIGYADV</sequence>
<dbReference type="EMBL" id="QXFY01000305">
    <property type="protein sequence ID" value="KAE9348566.1"/>
    <property type="molecule type" value="Genomic_DNA"/>
</dbReference>
<evidence type="ECO:0008006" key="3">
    <source>
        <dbReference type="Google" id="ProtNLM"/>
    </source>
</evidence>
<gene>
    <name evidence="1" type="ORF">PF008_g7287</name>
</gene>
<dbReference type="AlphaFoldDB" id="A0A6G0S4J6"/>
<comment type="caution">
    <text evidence="1">The sequence shown here is derived from an EMBL/GenBank/DDBJ whole genome shotgun (WGS) entry which is preliminary data.</text>
</comment>